<sequence>MRRCRPPSSTRSGGRGGNLVGSFLQSCHFLLHGSEGCVVVLQSFLQLLNIGLPVVRLHTSCPLIFHEINMIRAVTSSKCKAETCIDGNYQSTRFPILQPYHPRVLKSPLIIRCYGHQKSTSALLFPQISGKLVLVLRLSMIHPAFASQSFPWNRRLMDSSKKPCHLEHYLEMAWNHNPLATLKIICFWRGARETGKPIRESFYRIALWIHRNHPKTLANNLEAFARYGYLKDLLEILYRVIKGPNLVWEIPEEYVTKRMKKKEKTEGPWHPRMCDLSMLKFSHRRENSSAAGNYNTAGQTVEKNLIKTVRKDDAINMKRRRKRTILMAKEAVEKYKNEPNYQFLHNLVTDIFAKLLKSDMELLKCEGISKISLAAKWCPSLGSSYDRSTLICESISRRMFPLDSDPKYKEMEEAHYAYRVRDRLRKQVLDPLREALNLPESFKRSKIERSVIQDTVFYGQVGYVALLKYKKLWLKKDGHPPISHAWDKLVEGRVFQFPHNLVSLYYSSLNCWDWERFAKIVDRQWREMVEGHIKKGKFGSFIAVCFRGNNHLQMDIIASLGLLVSDVAEEPWRKYILVFNSEPELVKFDLSELLDSDAFGYDDLAWGGGSWKKDYEVMRNKYEEKGYILPELVFWKISGSRHYPMLSMKKGVTILNGHSKILMKYFLEEGGRMRPEDVMRWAISGEKYKHLVVLD</sequence>
<feature type="domain" description="DUF7788" evidence="2">
    <location>
        <begin position="608"/>
        <end position="677"/>
    </location>
</feature>
<dbReference type="InterPro" id="IPR058580">
    <property type="entry name" value="DUF2828"/>
</dbReference>
<organism evidence="3 4">
    <name type="scientific">Rhododendron williamsianum</name>
    <dbReference type="NCBI Taxonomy" id="262921"/>
    <lineage>
        <taxon>Eukaryota</taxon>
        <taxon>Viridiplantae</taxon>
        <taxon>Streptophyta</taxon>
        <taxon>Embryophyta</taxon>
        <taxon>Tracheophyta</taxon>
        <taxon>Spermatophyta</taxon>
        <taxon>Magnoliopsida</taxon>
        <taxon>eudicotyledons</taxon>
        <taxon>Gunneridae</taxon>
        <taxon>Pentapetalae</taxon>
        <taxon>asterids</taxon>
        <taxon>Ericales</taxon>
        <taxon>Ericaceae</taxon>
        <taxon>Ericoideae</taxon>
        <taxon>Rhodoreae</taxon>
        <taxon>Rhododendron</taxon>
    </lineage>
</organism>
<name>A0A6A4MC21_9ERIC</name>
<dbReference type="Proteomes" id="UP000428333">
    <property type="component" value="Linkage Group LG01"/>
</dbReference>
<dbReference type="Pfam" id="PF25043">
    <property type="entry name" value="DUF7788"/>
    <property type="match status" value="1"/>
</dbReference>
<proteinExistence type="predicted"/>
<comment type="caution">
    <text evidence="3">The sequence shown here is derived from an EMBL/GenBank/DDBJ whole genome shotgun (WGS) entry which is preliminary data.</text>
</comment>
<dbReference type="InterPro" id="IPR011205">
    <property type="entry name" value="UCP015417_vWA"/>
</dbReference>
<dbReference type="PANTHER" id="PTHR31373:SF17">
    <property type="entry name" value="OS06G0652100 PROTEIN"/>
    <property type="match status" value="1"/>
</dbReference>
<reference evidence="3 4" key="1">
    <citation type="journal article" date="2019" name="Genome Biol. Evol.">
        <title>The Rhododendron genome and chromosomal organization provide insight into shared whole-genome duplications across the heath family (Ericaceae).</title>
        <authorList>
            <person name="Soza V.L."/>
            <person name="Lindsley D."/>
            <person name="Waalkes A."/>
            <person name="Ramage E."/>
            <person name="Patwardhan R.P."/>
            <person name="Burton J.N."/>
            <person name="Adey A."/>
            <person name="Kumar A."/>
            <person name="Qiu R."/>
            <person name="Shendure J."/>
            <person name="Hall B."/>
        </authorList>
    </citation>
    <scope>NUCLEOTIDE SEQUENCE [LARGE SCALE GENOMIC DNA]</scope>
    <source>
        <strain evidence="3">RSF 1966-606</strain>
    </source>
</reference>
<gene>
    <name evidence="3" type="ORF">C3L33_00782</name>
</gene>
<dbReference type="EMBL" id="QEFC01000039">
    <property type="protein sequence ID" value="KAE9467310.1"/>
    <property type="molecule type" value="Genomic_DNA"/>
</dbReference>
<evidence type="ECO:0000313" key="3">
    <source>
        <dbReference type="EMBL" id="KAE9467310.1"/>
    </source>
</evidence>
<evidence type="ECO:0000313" key="4">
    <source>
        <dbReference type="Proteomes" id="UP000428333"/>
    </source>
</evidence>
<dbReference type="Pfam" id="PF11443">
    <property type="entry name" value="DUF2828"/>
    <property type="match status" value="1"/>
</dbReference>
<feature type="non-terminal residue" evidence="3">
    <location>
        <position position="1"/>
    </location>
</feature>
<protein>
    <submittedName>
        <fullName evidence="3">Uncharacterized protein</fullName>
    </submittedName>
</protein>
<dbReference type="PROSITE" id="PS51257">
    <property type="entry name" value="PROKAR_LIPOPROTEIN"/>
    <property type="match status" value="1"/>
</dbReference>
<feature type="domain" description="DUF2828" evidence="1">
    <location>
        <begin position="160"/>
        <end position="537"/>
    </location>
</feature>
<dbReference type="AlphaFoldDB" id="A0A6A4MC21"/>
<evidence type="ECO:0000259" key="2">
    <source>
        <dbReference type="Pfam" id="PF25043"/>
    </source>
</evidence>
<keyword evidence="4" id="KW-1185">Reference proteome</keyword>
<evidence type="ECO:0000259" key="1">
    <source>
        <dbReference type="Pfam" id="PF11443"/>
    </source>
</evidence>
<dbReference type="InterPro" id="IPR056690">
    <property type="entry name" value="DUF7788"/>
</dbReference>
<accession>A0A6A4MC21</accession>
<dbReference type="PANTHER" id="PTHR31373">
    <property type="entry name" value="OS06G0652100 PROTEIN"/>
    <property type="match status" value="1"/>
</dbReference>
<dbReference type="OrthoDB" id="1716605at2759"/>